<feature type="domain" description="SusD-like N-terminal" evidence="7">
    <location>
        <begin position="87"/>
        <end position="225"/>
    </location>
</feature>
<dbReference type="Pfam" id="PF14322">
    <property type="entry name" value="SusD-like_3"/>
    <property type="match status" value="1"/>
</dbReference>
<keyword evidence="9" id="KW-1185">Reference proteome</keyword>
<gene>
    <name evidence="8" type="ORF">FSB73_08390</name>
</gene>
<proteinExistence type="inferred from homology"/>
<protein>
    <submittedName>
        <fullName evidence="8">RagB/SusD family nutrient uptake outer membrane protein</fullName>
    </submittedName>
</protein>
<evidence type="ECO:0000313" key="8">
    <source>
        <dbReference type="EMBL" id="QEC71678.1"/>
    </source>
</evidence>
<sequence length="526" mass="58554">MKKINIIVLLTLVSLQFSCSKSFLERTPIDAKVESDFYKTPDDAFEALVSAYSMLDVSGDNSIILSSEIASDDCFGGAGTADNGVVQWDRFASYNDHNAEAWKKYYEGIYRTNQFLKKVDGVDFSTNPDLKKQYIGEAKFLRAYYYFDLVRMFGHVPLITEPIEGDNYAIAQASPDSVYTLISSDLQEAITDLTPSAVPYNQINAADYGRATKWAAEALMGRVFLYYTGYYSKTALPDGYTKDQATAAIDDVISSSGYGLVAHFKDLWRAASLTDFAGQNNKEAVFAIQYTSAGKGDWNLQNGNRFQVMIGIRNQVLDPYYKGWGFGTVNPALWNDYKDGDTRKTATIISIADEGYTGTYAVGDQSQYTGYFWKKYQPVGGADRPDANGGDFQIDNYDNYVVIRFADVLLMGAELNLDKNLSKAQGYLNQVRDRAFEDTQHRVTLAAGAQGIKTIMEERRLELALEGQRYWDLLRQGMTVAKAAIDNNSTDPDFQVSFPTATEGLFEIPQTQIGLSNGTLVQNPGY</sequence>
<evidence type="ECO:0000313" key="9">
    <source>
        <dbReference type="Proteomes" id="UP000321291"/>
    </source>
</evidence>
<evidence type="ECO:0000256" key="2">
    <source>
        <dbReference type="ARBA" id="ARBA00006275"/>
    </source>
</evidence>
<evidence type="ECO:0000259" key="6">
    <source>
        <dbReference type="Pfam" id="PF07980"/>
    </source>
</evidence>
<reference evidence="8 9" key="1">
    <citation type="journal article" date="2017" name="Int. J. Syst. Evol. Microbiol.">
        <title>Arachidicoccus ginsenosidivorans sp. nov., with ginsenoside-converting activity isolated from ginseng cultivating soil.</title>
        <authorList>
            <person name="Siddiqi M.Z."/>
            <person name="Aslam Z."/>
            <person name="Im W.T."/>
        </authorList>
    </citation>
    <scope>NUCLEOTIDE SEQUENCE [LARGE SCALE GENOMIC DNA]</scope>
    <source>
        <strain evidence="8 9">Gsoil 809</strain>
    </source>
</reference>
<evidence type="ECO:0000259" key="7">
    <source>
        <dbReference type="Pfam" id="PF14322"/>
    </source>
</evidence>
<comment type="similarity">
    <text evidence="2">Belongs to the SusD family.</text>
</comment>
<organism evidence="8 9">
    <name type="scientific">Arachidicoccus ginsenosidivorans</name>
    <dbReference type="NCBI Taxonomy" id="496057"/>
    <lineage>
        <taxon>Bacteria</taxon>
        <taxon>Pseudomonadati</taxon>
        <taxon>Bacteroidota</taxon>
        <taxon>Chitinophagia</taxon>
        <taxon>Chitinophagales</taxon>
        <taxon>Chitinophagaceae</taxon>
        <taxon>Arachidicoccus</taxon>
    </lineage>
</organism>
<dbReference type="GO" id="GO:0009279">
    <property type="term" value="C:cell outer membrane"/>
    <property type="evidence" value="ECO:0007669"/>
    <property type="project" value="UniProtKB-SubCell"/>
</dbReference>
<dbReference type="KEGG" id="agi:FSB73_08390"/>
<dbReference type="SUPFAM" id="SSF48452">
    <property type="entry name" value="TPR-like"/>
    <property type="match status" value="1"/>
</dbReference>
<evidence type="ECO:0000256" key="5">
    <source>
        <dbReference type="ARBA" id="ARBA00023237"/>
    </source>
</evidence>
<comment type="subcellular location">
    <subcellularLocation>
        <location evidence="1">Cell outer membrane</location>
    </subcellularLocation>
</comment>
<feature type="domain" description="RagB/SusD" evidence="6">
    <location>
        <begin position="356"/>
        <end position="526"/>
    </location>
</feature>
<name>A0A5B8VN68_9BACT</name>
<dbReference type="AlphaFoldDB" id="A0A5B8VN68"/>
<dbReference type="InterPro" id="IPR012944">
    <property type="entry name" value="SusD_RagB_dom"/>
</dbReference>
<dbReference type="InterPro" id="IPR033985">
    <property type="entry name" value="SusD-like_N"/>
</dbReference>
<dbReference type="EMBL" id="CP042434">
    <property type="protein sequence ID" value="QEC71678.1"/>
    <property type="molecule type" value="Genomic_DNA"/>
</dbReference>
<dbReference type="RefSeq" id="WP_146781055.1">
    <property type="nucleotide sequence ID" value="NZ_CP042434.1"/>
</dbReference>
<dbReference type="Pfam" id="PF07980">
    <property type="entry name" value="SusD_RagB"/>
    <property type="match status" value="1"/>
</dbReference>
<keyword evidence="4" id="KW-0472">Membrane</keyword>
<dbReference type="Proteomes" id="UP000321291">
    <property type="component" value="Chromosome"/>
</dbReference>
<evidence type="ECO:0000256" key="3">
    <source>
        <dbReference type="ARBA" id="ARBA00022729"/>
    </source>
</evidence>
<accession>A0A5B8VN68</accession>
<keyword evidence="3" id="KW-0732">Signal</keyword>
<dbReference type="InterPro" id="IPR011990">
    <property type="entry name" value="TPR-like_helical_dom_sf"/>
</dbReference>
<evidence type="ECO:0000256" key="4">
    <source>
        <dbReference type="ARBA" id="ARBA00023136"/>
    </source>
</evidence>
<dbReference type="OrthoDB" id="618454at2"/>
<dbReference type="Gene3D" id="1.25.40.390">
    <property type="match status" value="1"/>
</dbReference>
<keyword evidence="5" id="KW-0998">Cell outer membrane</keyword>
<evidence type="ECO:0000256" key="1">
    <source>
        <dbReference type="ARBA" id="ARBA00004442"/>
    </source>
</evidence>
<dbReference type="CDD" id="cd08977">
    <property type="entry name" value="SusD"/>
    <property type="match status" value="1"/>
</dbReference>